<evidence type="ECO:0000313" key="7">
    <source>
        <dbReference type="Proteomes" id="UP000466864"/>
    </source>
</evidence>
<dbReference type="Pfam" id="PF13545">
    <property type="entry name" value="HTH_Crp_2"/>
    <property type="match status" value="1"/>
</dbReference>
<evidence type="ECO:0000256" key="2">
    <source>
        <dbReference type="ARBA" id="ARBA00023125"/>
    </source>
</evidence>
<dbReference type="EMBL" id="VUMV01000002">
    <property type="protein sequence ID" value="MST81304.1"/>
    <property type="molecule type" value="Genomic_DNA"/>
</dbReference>
<name>A0A7X2P6V9_9FIRM</name>
<evidence type="ECO:0000313" key="6">
    <source>
        <dbReference type="EMBL" id="MST81304.1"/>
    </source>
</evidence>
<evidence type="ECO:0000256" key="3">
    <source>
        <dbReference type="ARBA" id="ARBA00023163"/>
    </source>
</evidence>
<dbReference type="Gene3D" id="2.60.120.10">
    <property type="entry name" value="Jelly Rolls"/>
    <property type="match status" value="1"/>
</dbReference>
<dbReference type="AlphaFoldDB" id="A0A7X2P6V9"/>
<dbReference type="GO" id="GO:0003700">
    <property type="term" value="F:DNA-binding transcription factor activity"/>
    <property type="evidence" value="ECO:0007669"/>
    <property type="project" value="TreeGrafter"/>
</dbReference>
<organism evidence="6 7">
    <name type="scientific">Bilifractor porci</name>
    <dbReference type="NCBI Taxonomy" id="2606636"/>
    <lineage>
        <taxon>Bacteria</taxon>
        <taxon>Bacillati</taxon>
        <taxon>Bacillota</taxon>
        <taxon>Clostridia</taxon>
        <taxon>Lachnospirales</taxon>
        <taxon>Lachnospiraceae</taxon>
        <taxon>Bilifractor</taxon>
    </lineage>
</organism>
<dbReference type="Pfam" id="PF00027">
    <property type="entry name" value="cNMP_binding"/>
    <property type="match status" value="1"/>
</dbReference>
<dbReference type="InterPro" id="IPR012318">
    <property type="entry name" value="HTH_CRP"/>
</dbReference>
<feature type="domain" description="HTH crp-type" evidence="5">
    <location>
        <begin position="162"/>
        <end position="230"/>
    </location>
</feature>
<dbReference type="InterPro" id="IPR050397">
    <property type="entry name" value="Env_Response_Regulators"/>
</dbReference>
<keyword evidence="3" id="KW-0804">Transcription</keyword>
<protein>
    <submittedName>
        <fullName evidence="6">Crp/Fnr family transcriptional regulator</fullName>
    </submittedName>
</protein>
<evidence type="ECO:0000256" key="1">
    <source>
        <dbReference type="ARBA" id="ARBA00023015"/>
    </source>
</evidence>
<sequence length="230" mass="25850">MNTNHAGISAGLVEEAAGLPVFSGISEAHLGPMLKCLQATEKKYKKNEFIFLEGENVAYIGVILSGQVNMLKEDFGGQLSVLAVMRNSELFGETFVCGSRQDTTVSFQAAVPTRALLLPFHRVLNVCSNNCAFHHQVITNLVRLIADKNMLLLQKVEISSKKTLREKILTYLYFLKGQQHSNYIECPLDRQELAGFLNANRSSLSRELSLMQEEGILEYDRNLFHLLRTR</sequence>
<evidence type="ECO:0000259" key="4">
    <source>
        <dbReference type="PROSITE" id="PS50042"/>
    </source>
</evidence>
<dbReference type="GO" id="GO:0005829">
    <property type="term" value="C:cytosol"/>
    <property type="evidence" value="ECO:0007669"/>
    <property type="project" value="TreeGrafter"/>
</dbReference>
<dbReference type="RefSeq" id="WP_154457127.1">
    <property type="nucleotide sequence ID" value="NZ_VUMV01000002.1"/>
</dbReference>
<dbReference type="Proteomes" id="UP000466864">
    <property type="component" value="Unassembled WGS sequence"/>
</dbReference>
<dbReference type="InterPro" id="IPR036390">
    <property type="entry name" value="WH_DNA-bd_sf"/>
</dbReference>
<dbReference type="SUPFAM" id="SSF46785">
    <property type="entry name" value="Winged helix' DNA-binding domain"/>
    <property type="match status" value="1"/>
</dbReference>
<dbReference type="PANTHER" id="PTHR24567:SF58">
    <property type="entry name" value="CYCLIC AMP-BINDING REGULATORY PROTEIN"/>
    <property type="match status" value="1"/>
</dbReference>
<dbReference type="InterPro" id="IPR018490">
    <property type="entry name" value="cNMP-bd_dom_sf"/>
</dbReference>
<reference evidence="6 7" key="1">
    <citation type="submission" date="2019-08" db="EMBL/GenBank/DDBJ databases">
        <title>In-depth cultivation of the pig gut microbiome towards novel bacterial diversity and tailored functional studies.</title>
        <authorList>
            <person name="Wylensek D."/>
            <person name="Hitch T.C.A."/>
            <person name="Clavel T."/>
        </authorList>
    </citation>
    <scope>NUCLEOTIDE SEQUENCE [LARGE SCALE GENOMIC DNA]</scope>
    <source>
        <strain evidence="6 7">Oil+RF-744-WCA-WT-13</strain>
    </source>
</reference>
<keyword evidence="2" id="KW-0238">DNA-binding</keyword>
<feature type="domain" description="Cyclic nucleotide-binding" evidence="4">
    <location>
        <begin position="21"/>
        <end position="93"/>
    </location>
</feature>
<dbReference type="CDD" id="cd00038">
    <property type="entry name" value="CAP_ED"/>
    <property type="match status" value="1"/>
</dbReference>
<keyword evidence="1" id="KW-0805">Transcription regulation</keyword>
<dbReference type="SUPFAM" id="SSF51206">
    <property type="entry name" value="cAMP-binding domain-like"/>
    <property type="match status" value="1"/>
</dbReference>
<dbReference type="SMART" id="SM00100">
    <property type="entry name" value="cNMP"/>
    <property type="match status" value="1"/>
</dbReference>
<proteinExistence type="predicted"/>
<dbReference type="PROSITE" id="PS51063">
    <property type="entry name" value="HTH_CRP_2"/>
    <property type="match status" value="1"/>
</dbReference>
<dbReference type="GO" id="GO:0003677">
    <property type="term" value="F:DNA binding"/>
    <property type="evidence" value="ECO:0007669"/>
    <property type="project" value="UniProtKB-KW"/>
</dbReference>
<keyword evidence="7" id="KW-1185">Reference proteome</keyword>
<dbReference type="PANTHER" id="PTHR24567">
    <property type="entry name" value="CRP FAMILY TRANSCRIPTIONAL REGULATORY PROTEIN"/>
    <property type="match status" value="1"/>
</dbReference>
<dbReference type="InterPro" id="IPR000595">
    <property type="entry name" value="cNMP-bd_dom"/>
</dbReference>
<accession>A0A7X2P6V9</accession>
<dbReference type="PROSITE" id="PS50042">
    <property type="entry name" value="CNMP_BINDING_3"/>
    <property type="match status" value="1"/>
</dbReference>
<dbReference type="InterPro" id="IPR014710">
    <property type="entry name" value="RmlC-like_jellyroll"/>
</dbReference>
<comment type="caution">
    <text evidence="6">The sequence shown here is derived from an EMBL/GenBank/DDBJ whole genome shotgun (WGS) entry which is preliminary data.</text>
</comment>
<gene>
    <name evidence="6" type="ORF">FYJ60_03100</name>
</gene>
<evidence type="ECO:0000259" key="5">
    <source>
        <dbReference type="PROSITE" id="PS51063"/>
    </source>
</evidence>